<evidence type="ECO:0000313" key="6">
    <source>
        <dbReference type="Proteomes" id="UP001321453"/>
    </source>
</evidence>
<evidence type="ECO:0000259" key="4">
    <source>
        <dbReference type="Pfam" id="PF01872"/>
    </source>
</evidence>
<accession>A0ABT7S6V1</accession>
<name>A0ABT7S6V1_9CELL</name>
<dbReference type="Gene3D" id="3.40.430.10">
    <property type="entry name" value="Dihydrofolate Reductase, subunit A"/>
    <property type="match status" value="1"/>
</dbReference>
<keyword evidence="2" id="KW-0521">NADP</keyword>
<feature type="domain" description="Bacterial bifunctional deaminase-reductase C-terminal" evidence="4">
    <location>
        <begin position="40"/>
        <end position="241"/>
    </location>
</feature>
<comment type="pathway">
    <text evidence="1">Cofactor biosynthesis; riboflavin biosynthesis.</text>
</comment>
<dbReference type="SUPFAM" id="SSF53597">
    <property type="entry name" value="Dihydrofolate reductase-like"/>
    <property type="match status" value="1"/>
</dbReference>
<dbReference type="InterPro" id="IPR002734">
    <property type="entry name" value="RibDG_C"/>
</dbReference>
<dbReference type="RefSeq" id="WP_289446649.1">
    <property type="nucleotide sequence ID" value="NZ_JAUCGR010000002.1"/>
</dbReference>
<dbReference type="Proteomes" id="UP001321453">
    <property type="component" value="Unassembled WGS sequence"/>
</dbReference>
<evidence type="ECO:0000256" key="2">
    <source>
        <dbReference type="ARBA" id="ARBA00022857"/>
    </source>
</evidence>
<keyword evidence="3" id="KW-0560">Oxidoreductase</keyword>
<organism evidence="5 6">
    <name type="scientific">Cellulomonas edaphi</name>
    <dbReference type="NCBI Taxonomy" id="3053468"/>
    <lineage>
        <taxon>Bacteria</taxon>
        <taxon>Bacillati</taxon>
        <taxon>Actinomycetota</taxon>
        <taxon>Actinomycetes</taxon>
        <taxon>Micrococcales</taxon>
        <taxon>Cellulomonadaceae</taxon>
        <taxon>Cellulomonas</taxon>
    </lineage>
</organism>
<dbReference type="Pfam" id="PF01872">
    <property type="entry name" value="RibD_C"/>
    <property type="match status" value="1"/>
</dbReference>
<dbReference type="InterPro" id="IPR024072">
    <property type="entry name" value="DHFR-like_dom_sf"/>
</dbReference>
<dbReference type="InterPro" id="IPR050765">
    <property type="entry name" value="Riboflavin_Biosynth_HTPR"/>
</dbReference>
<keyword evidence="6" id="KW-1185">Reference proteome</keyword>
<evidence type="ECO:0000313" key="5">
    <source>
        <dbReference type="EMBL" id="MDM7831347.1"/>
    </source>
</evidence>
<proteinExistence type="predicted"/>
<evidence type="ECO:0000256" key="1">
    <source>
        <dbReference type="ARBA" id="ARBA00005104"/>
    </source>
</evidence>
<protein>
    <submittedName>
        <fullName evidence="5">Dihydrofolate reductase family protein</fullName>
    </submittedName>
</protein>
<reference evidence="5 6" key="1">
    <citation type="submission" date="2023-06" db="EMBL/GenBank/DDBJ databases">
        <title>Cellulomonas sp. MW9 Whole genome sequence.</title>
        <authorList>
            <person name="Park S."/>
        </authorList>
    </citation>
    <scope>NUCLEOTIDE SEQUENCE [LARGE SCALE GENOMIC DNA]</scope>
    <source>
        <strain evidence="5 6">MW9</strain>
    </source>
</reference>
<dbReference type="PANTHER" id="PTHR38011:SF7">
    <property type="entry name" value="2,5-DIAMINO-6-RIBOSYLAMINO-4(3H)-PYRIMIDINONE 5'-PHOSPHATE REDUCTASE"/>
    <property type="match status" value="1"/>
</dbReference>
<comment type="caution">
    <text evidence="5">The sequence shown here is derived from an EMBL/GenBank/DDBJ whole genome shotgun (WGS) entry which is preliminary data.</text>
</comment>
<dbReference type="PANTHER" id="PTHR38011">
    <property type="entry name" value="DIHYDROFOLATE REDUCTASE FAMILY PROTEIN (AFU_ORTHOLOGUE AFUA_8G06820)"/>
    <property type="match status" value="1"/>
</dbReference>
<sequence>MTGSPPLDVLLPLDRAGQRLEPRDDEDELLALFGDDPARLVRANMITTLDGGGTGPDAVTGSINGPADLRVFQVLRSLAEVVLVGGGTVRQERYRALDVPKHLAGQRARRGLPEHIELAVVSRSGALPDELLDAGRPPFVVTAPGCPVLDPLRERLGADHVVVSGGPEGVDLAAALDALAALGLGRVLTEGGPSLLGQLVDAGLVDELCLTWSPVLVGGPAPRILEHPAWLSPARRLRPAHLLHADGVLLGRWRAS</sequence>
<evidence type="ECO:0000256" key="3">
    <source>
        <dbReference type="ARBA" id="ARBA00023002"/>
    </source>
</evidence>
<dbReference type="EMBL" id="JAUCGR010000002">
    <property type="protein sequence ID" value="MDM7831347.1"/>
    <property type="molecule type" value="Genomic_DNA"/>
</dbReference>
<gene>
    <name evidence="5" type="ORF">QRT05_08385</name>
</gene>